<keyword evidence="3 8" id="KW-0479">Metal-binding</keyword>
<evidence type="ECO:0000256" key="1">
    <source>
        <dbReference type="ARBA" id="ARBA00022516"/>
    </source>
</evidence>
<comment type="catalytic activity">
    <reaction evidence="8">
        <text>apo-[ACP] + CoA = holo-[ACP] + adenosine 3',5'-bisphosphate + H(+)</text>
        <dbReference type="Rhea" id="RHEA:12068"/>
        <dbReference type="Rhea" id="RHEA-COMP:9685"/>
        <dbReference type="Rhea" id="RHEA-COMP:9690"/>
        <dbReference type="ChEBI" id="CHEBI:15378"/>
        <dbReference type="ChEBI" id="CHEBI:29999"/>
        <dbReference type="ChEBI" id="CHEBI:57287"/>
        <dbReference type="ChEBI" id="CHEBI:58343"/>
        <dbReference type="ChEBI" id="CHEBI:64479"/>
        <dbReference type="EC" id="2.7.8.7"/>
    </reaction>
</comment>
<dbReference type="GO" id="GO:0000287">
    <property type="term" value="F:magnesium ion binding"/>
    <property type="evidence" value="ECO:0007669"/>
    <property type="project" value="UniProtKB-UniRule"/>
</dbReference>
<evidence type="ECO:0000256" key="7">
    <source>
        <dbReference type="ARBA" id="ARBA00023160"/>
    </source>
</evidence>
<dbReference type="EMBL" id="JAUSUV010000012">
    <property type="protein sequence ID" value="MDQ0418432.1"/>
    <property type="molecule type" value="Genomic_DNA"/>
</dbReference>
<dbReference type="Gene3D" id="3.90.470.20">
    <property type="entry name" value="4'-phosphopantetheinyl transferase domain"/>
    <property type="match status" value="1"/>
</dbReference>
<keyword evidence="11" id="KW-1185">Reference proteome</keyword>
<gene>
    <name evidence="8" type="primary">acpS</name>
    <name evidence="10" type="ORF">J2Z48_002624</name>
</gene>
<dbReference type="GO" id="GO:0006633">
    <property type="term" value="P:fatty acid biosynthetic process"/>
    <property type="evidence" value="ECO:0007669"/>
    <property type="project" value="UniProtKB-UniRule"/>
</dbReference>
<accession>A0AAJ1TKA1</accession>
<comment type="caution">
    <text evidence="10">The sequence shown here is derived from an EMBL/GenBank/DDBJ whole genome shotgun (WGS) entry which is preliminary data.</text>
</comment>
<dbReference type="InterPro" id="IPR008278">
    <property type="entry name" value="4-PPantetheinyl_Trfase_dom"/>
</dbReference>
<comment type="function">
    <text evidence="8">Transfers the 4'-phosphopantetheine moiety from coenzyme A to a Ser of acyl-carrier-protein.</text>
</comment>
<feature type="binding site" evidence="8">
    <location>
        <position position="55"/>
    </location>
    <ligand>
        <name>Mg(2+)</name>
        <dbReference type="ChEBI" id="CHEBI:18420"/>
    </ligand>
</feature>
<evidence type="ECO:0000256" key="2">
    <source>
        <dbReference type="ARBA" id="ARBA00022679"/>
    </source>
</evidence>
<sequence>MIFGIGTDIVEIDRIAKVHSDRFTKRILSHAEQIHLSSLSKRTIEYIAGRFAAKEAISKALGTGIGSQLGFHDISIVKDELGAPRVQLAEHVMESFFGDRHARILLSISHSRRYAVATAVIELD</sequence>
<keyword evidence="6 8" id="KW-0443">Lipid metabolism</keyword>
<keyword evidence="8" id="KW-0963">Cytoplasm</keyword>
<feature type="domain" description="4'-phosphopantetheinyl transferase" evidence="9">
    <location>
        <begin position="4"/>
        <end position="118"/>
    </location>
</feature>
<proteinExistence type="inferred from homology"/>
<evidence type="ECO:0000313" key="10">
    <source>
        <dbReference type="EMBL" id="MDQ0418432.1"/>
    </source>
</evidence>
<keyword evidence="1 8" id="KW-0444">Lipid biosynthesis</keyword>
<feature type="binding site" evidence="8">
    <location>
        <position position="8"/>
    </location>
    <ligand>
        <name>Mg(2+)</name>
        <dbReference type="ChEBI" id="CHEBI:18420"/>
    </ligand>
</feature>
<evidence type="ECO:0000256" key="4">
    <source>
        <dbReference type="ARBA" id="ARBA00022832"/>
    </source>
</evidence>
<comment type="cofactor">
    <cofactor evidence="8">
        <name>Mg(2+)</name>
        <dbReference type="ChEBI" id="CHEBI:18420"/>
    </cofactor>
</comment>
<protein>
    <recommendedName>
        <fullName evidence="8">Holo-[acyl-carrier-protein] synthase</fullName>
        <shortName evidence="8">Holo-ACP synthase</shortName>
        <ecNumber evidence="8">2.7.8.7</ecNumber>
    </recommendedName>
    <alternativeName>
        <fullName evidence="8">4'-phosphopantetheinyl transferase AcpS</fullName>
    </alternativeName>
</protein>
<dbReference type="RefSeq" id="WP_307254142.1">
    <property type="nucleotide sequence ID" value="NZ_JAUSUV010000012.1"/>
</dbReference>
<keyword evidence="5 8" id="KW-0460">Magnesium</keyword>
<reference evidence="10 11" key="1">
    <citation type="submission" date="2023-07" db="EMBL/GenBank/DDBJ databases">
        <title>Genomic Encyclopedia of Type Strains, Phase IV (KMG-IV): sequencing the most valuable type-strain genomes for metagenomic binning, comparative biology and taxonomic classification.</title>
        <authorList>
            <person name="Goeker M."/>
        </authorList>
    </citation>
    <scope>NUCLEOTIDE SEQUENCE [LARGE SCALE GENOMIC DNA]</scope>
    <source>
        <strain evidence="10 11">DSM 46876</strain>
    </source>
</reference>
<evidence type="ECO:0000256" key="3">
    <source>
        <dbReference type="ARBA" id="ARBA00022723"/>
    </source>
</evidence>
<evidence type="ECO:0000259" key="9">
    <source>
        <dbReference type="Pfam" id="PF01648"/>
    </source>
</evidence>
<evidence type="ECO:0000313" key="11">
    <source>
        <dbReference type="Proteomes" id="UP001238450"/>
    </source>
</evidence>
<dbReference type="NCBIfam" id="TIGR00556">
    <property type="entry name" value="pantethn_trn"/>
    <property type="match status" value="1"/>
</dbReference>
<dbReference type="NCBIfam" id="TIGR00516">
    <property type="entry name" value="acpS"/>
    <property type="match status" value="1"/>
</dbReference>
<dbReference type="InterPro" id="IPR037143">
    <property type="entry name" value="4-PPantetheinyl_Trfase_dom_sf"/>
</dbReference>
<dbReference type="Proteomes" id="UP001238450">
    <property type="component" value="Unassembled WGS sequence"/>
</dbReference>
<dbReference type="GO" id="GO:0008897">
    <property type="term" value="F:holo-[acyl-carrier-protein] synthase activity"/>
    <property type="evidence" value="ECO:0007669"/>
    <property type="project" value="UniProtKB-UniRule"/>
</dbReference>
<evidence type="ECO:0000256" key="8">
    <source>
        <dbReference type="HAMAP-Rule" id="MF_00101"/>
    </source>
</evidence>
<evidence type="ECO:0000256" key="6">
    <source>
        <dbReference type="ARBA" id="ARBA00023098"/>
    </source>
</evidence>
<dbReference type="EC" id="2.7.8.7" evidence="8"/>
<dbReference type="InterPro" id="IPR002582">
    <property type="entry name" value="ACPS"/>
</dbReference>
<comment type="subcellular location">
    <subcellularLocation>
        <location evidence="8">Cytoplasm</location>
    </subcellularLocation>
</comment>
<keyword evidence="4 8" id="KW-0276">Fatty acid metabolism</keyword>
<organism evidence="10 11">
    <name type="scientific">Croceifilum oryzae</name>
    <dbReference type="NCBI Taxonomy" id="1553429"/>
    <lineage>
        <taxon>Bacteria</taxon>
        <taxon>Bacillati</taxon>
        <taxon>Bacillota</taxon>
        <taxon>Bacilli</taxon>
        <taxon>Bacillales</taxon>
        <taxon>Thermoactinomycetaceae</taxon>
        <taxon>Croceifilum</taxon>
    </lineage>
</organism>
<dbReference type="AlphaFoldDB" id="A0AAJ1TKA1"/>
<comment type="similarity">
    <text evidence="8">Belongs to the P-Pant transferase superfamily. AcpS family.</text>
</comment>
<keyword evidence="7 8" id="KW-0275">Fatty acid biosynthesis</keyword>
<dbReference type="HAMAP" id="MF_00101">
    <property type="entry name" value="AcpS"/>
    <property type="match status" value="1"/>
</dbReference>
<dbReference type="Pfam" id="PF01648">
    <property type="entry name" value="ACPS"/>
    <property type="match status" value="1"/>
</dbReference>
<dbReference type="InterPro" id="IPR004568">
    <property type="entry name" value="Ppantetheine-prot_Trfase_dom"/>
</dbReference>
<name>A0AAJ1TKA1_9BACL</name>
<evidence type="ECO:0000256" key="5">
    <source>
        <dbReference type="ARBA" id="ARBA00022842"/>
    </source>
</evidence>
<dbReference type="SUPFAM" id="SSF56214">
    <property type="entry name" value="4'-phosphopantetheinyl transferase"/>
    <property type="match status" value="1"/>
</dbReference>
<keyword evidence="2 8" id="KW-0808">Transferase</keyword>
<dbReference type="GO" id="GO:0005737">
    <property type="term" value="C:cytoplasm"/>
    <property type="evidence" value="ECO:0007669"/>
    <property type="project" value="UniProtKB-SubCell"/>
</dbReference>